<evidence type="ECO:0000313" key="2">
    <source>
        <dbReference type="Proteomes" id="UP000011728"/>
    </source>
</evidence>
<dbReference type="EMBL" id="CP004121">
    <property type="protein sequence ID" value="AGF59238.1"/>
    <property type="molecule type" value="Genomic_DNA"/>
</dbReference>
<organism evidence="1 2">
    <name type="scientific">Clostridium saccharoperbutylacetonicum N1-4(HMT)</name>
    <dbReference type="NCBI Taxonomy" id="931276"/>
    <lineage>
        <taxon>Bacteria</taxon>
        <taxon>Bacillati</taxon>
        <taxon>Bacillota</taxon>
        <taxon>Clostridia</taxon>
        <taxon>Eubacteriales</taxon>
        <taxon>Clostridiaceae</taxon>
        <taxon>Clostridium</taxon>
    </lineage>
</organism>
<dbReference type="RefSeq" id="WP_015395545.1">
    <property type="nucleotide sequence ID" value="NC_020291.1"/>
</dbReference>
<keyword evidence="2" id="KW-1185">Reference proteome</keyword>
<dbReference type="OrthoDB" id="1932192at2"/>
<name>M1MSZ7_9CLOT</name>
<dbReference type="AlphaFoldDB" id="M1MSZ7"/>
<reference evidence="1 2" key="1">
    <citation type="submission" date="2013-02" db="EMBL/GenBank/DDBJ databases">
        <title>Genome sequence of Clostridium saccharoperbutylacetonicum N1-4(HMT).</title>
        <authorList>
            <person name="Poehlein A."/>
            <person name="Daniel R."/>
        </authorList>
    </citation>
    <scope>NUCLEOTIDE SEQUENCE [LARGE SCALE GENOMIC DNA]</scope>
    <source>
        <strain evidence="2">N1-4(HMT)</strain>
    </source>
</reference>
<sequence>MIKLIKEIFSSENLKRAMIYGSFTNPNITASQLKNLSSVLKNMDAKSINKSITKDSNSKKVA</sequence>
<dbReference type="KEGG" id="csr:Cspa_c54930"/>
<gene>
    <name evidence="1" type="ORF">Cspa_c54930</name>
</gene>
<dbReference type="HOGENOM" id="CLU_2896182_0_0_9"/>
<protein>
    <submittedName>
        <fullName evidence="1">Uncharacterized protein</fullName>
    </submittedName>
</protein>
<dbReference type="Proteomes" id="UP000011728">
    <property type="component" value="Chromosome"/>
</dbReference>
<dbReference type="PATRIC" id="fig|931276.5.peg.5551"/>
<proteinExistence type="predicted"/>
<evidence type="ECO:0000313" key="1">
    <source>
        <dbReference type="EMBL" id="AGF59238.1"/>
    </source>
</evidence>
<dbReference type="eggNOG" id="ENOG50328SY">
    <property type="taxonomic scope" value="Bacteria"/>
</dbReference>
<accession>M1MSZ7</accession>